<evidence type="ECO:0000313" key="3">
    <source>
        <dbReference type="Proteomes" id="UP000475862"/>
    </source>
</evidence>
<dbReference type="EMBL" id="VYZN01000027">
    <property type="protein sequence ID" value="KAE9534897.1"/>
    <property type="molecule type" value="Genomic_DNA"/>
</dbReference>
<sequence length="184" mass="20574">MCIYVCVTGESFHYYSLVDTRSNGAITIDIRIPPSMLHMRVLRNFWSLVNTPLSMRASLSKLIVLSCAADATPIRTMAPVAPRHSPRTTPYLLYNVIRPFIVLPLRVTEFGVFKYFRPYITKSAQILSGPPSSTRGLPKKPPNMPAPAPTNADLISETVPSFLSIHFFFCAKSKMPNLVPFKNT</sequence>
<dbReference type="Proteomes" id="UP000475862">
    <property type="component" value="Unassembled WGS sequence"/>
</dbReference>
<dbReference type="AlphaFoldDB" id="A0A6G0TLP3"/>
<comment type="caution">
    <text evidence="2">The sequence shown here is derived from an EMBL/GenBank/DDBJ whole genome shotgun (WGS) entry which is preliminary data.</text>
</comment>
<protein>
    <submittedName>
        <fullName evidence="2">Uncharacterized protein</fullName>
    </submittedName>
</protein>
<evidence type="ECO:0000256" key="1">
    <source>
        <dbReference type="SAM" id="MobiDB-lite"/>
    </source>
</evidence>
<reference evidence="2 3" key="1">
    <citation type="submission" date="2019-08" db="EMBL/GenBank/DDBJ databases">
        <title>The genome of the soybean aphid Biotype 1, its phylome, world population structure and adaptation to the North American continent.</title>
        <authorList>
            <person name="Giordano R."/>
            <person name="Donthu R.K."/>
            <person name="Hernandez A.G."/>
            <person name="Wright C.L."/>
            <person name="Zimin A.V."/>
        </authorList>
    </citation>
    <scope>NUCLEOTIDE SEQUENCE [LARGE SCALE GENOMIC DNA]</scope>
    <source>
        <tissue evidence="2">Whole aphids</tissue>
    </source>
</reference>
<feature type="region of interest" description="Disordered" evidence="1">
    <location>
        <begin position="127"/>
        <end position="149"/>
    </location>
</feature>
<organism evidence="2 3">
    <name type="scientific">Aphis glycines</name>
    <name type="common">Soybean aphid</name>
    <dbReference type="NCBI Taxonomy" id="307491"/>
    <lineage>
        <taxon>Eukaryota</taxon>
        <taxon>Metazoa</taxon>
        <taxon>Ecdysozoa</taxon>
        <taxon>Arthropoda</taxon>
        <taxon>Hexapoda</taxon>
        <taxon>Insecta</taxon>
        <taxon>Pterygota</taxon>
        <taxon>Neoptera</taxon>
        <taxon>Paraneoptera</taxon>
        <taxon>Hemiptera</taxon>
        <taxon>Sternorrhyncha</taxon>
        <taxon>Aphidomorpha</taxon>
        <taxon>Aphidoidea</taxon>
        <taxon>Aphididae</taxon>
        <taxon>Aphidini</taxon>
        <taxon>Aphis</taxon>
        <taxon>Aphis</taxon>
    </lineage>
</organism>
<proteinExistence type="predicted"/>
<keyword evidence="3" id="KW-1185">Reference proteome</keyword>
<evidence type="ECO:0000313" key="2">
    <source>
        <dbReference type="EMBL" id="KAE9534897.1"/>
    </source>
</evidence>
<gene>
    <name evidence="2" type="ORF">AGLY_008189</name>
</gene>
<feature type="compositionally biased region" description="Pro residues" evidence="1">
    <location>
        <begin position="139"/>
        <end position="148"/>
    </location>
</feature>
<accession>A0A6G0TLP3</accession>
<name>A0A6G0TLP3_APHGL</name>